<name>A0A0P7EQW9_9GAMM</name>
<reference evidence="2 3" key="1">
    <citation type="submission" date="2015-09" db="EMBL/GenBank/DDBJ databases">
        <title>Draft Genome Sequence of Pseudoalteromonas lipolytica UCD-48B.</title>
        <authorList>
            <person name="Krusor M."/>
            <person name="Coil D.A."/>
            <person name="Lang J.M."/>
            <person name="Eisen J.A."/>
            <person name="Alexiev A."/>
        </authorList>
    </citation>
    <scope>NUCLEOTIDE SEQUENCE [LARGE SCALE GENOMIC DNA]</scope>
    <source>
        <strain evidence="2 3">UCD-48B</strain>
    </source>
</reference>
<evidence type="ECO:0000313" key="3">
    <source>
        <dbReference type="Proteomes" id="UP000050378"/>
    </source>
</evidence>
<dbReference type="PANTHER" id="PTHR34846:SF10">
    <property type="entry name" value="CYTOPLASMIC PROTEIN"/>
    <property type="match status" value="1"/>
</dbReference>
<evidence type="ECO:0000313" key="2">
    <source>
        <dbReference type="EMBL" id="KPM85133.1"/>
    </source>
</evidence>
<keyword evidence="2" id="KW-0575">Peroxidase</keyword>
<dbReference type="OrthoDB" id="9801997at2"/>
<sequence length="148" mass="17179">MKRANYFSLQPLLIKHLMEQEQLIKQAAETTFSLKTWELIKLRVSQLNQCAFCIAMHTQQAKDYGETTNRIIGLCAWKDMPFYTNQEQLALTLSEKLTQAQPIDDTFYQSLVKEFTDEGLVALTIAINAINSWNRIVKIFKPEVEFNE</sequence>
<dbReference type="AlphaFoldDB" id="A0A0P7EQW9"/>
<dbReference type="NCBIfam" id="TIGR00778">
    <property type="entry name" value="ahpD_dom"/>
    <property type="match status" value="1"/>
</dbReference>
<dbReference type="InterPro" id="IPR003779">
    <property type="entry name" value="CMD-like"/>
</dbReference>
<dbReference type="PATRIC" id="fig|570156.3.peg.1009"/>
<evidence type="ECO:0000259" key="1">
    <source>
        <dbReference type="Pfam" id="PF02627"/>
    </source>
</evidence>
<dbReference type="Pfam" id="PF02627">
    <property type="entry name" value="CMD"/>
    <property type="match status" value="1"/>
</dbReference>
<dbReference type="Gene3D" id="1.20.1290.10">
    <property type="entry name" value="AhpD-like"/>
    <property type="match status" value="1"/>
</dbReference>
<dbReference type="InterPro" id="IPR029032">
    <property type="entry name" value="AhpD-like"/>
</dbReference>
<dbReference type="InterPro" id="IPR004675">
    <property type="entry name" value="AhpD_core"/>
</dbReference>
<dbReference type="GO" id="GO:0051920">
    <property type="term" value="F:peroxiredoxin activity"/>
    <property type="evidence" value="ECO:0007669"/>
    <property type="project" value="InterPro"/>
</dbReference>
<dbReference type="PANTHER" id="PTHR34846">
    <property type="entry name" value="4-CARBOXYMUCONOLACTONE DECARBOXYLASE FAMILY PROTEIN (AFU_ORTHOLOGUE AFUA_6G11590)"/>
    <property type="match status" value="1"/>
</dbReference>
<feature type="domain" description="Carboxymuconolactone decarboxylase-like" evidence="1">
    <location>
        <begin position="29"/>
        <end position="93"/>
    </location>
</feature>
<gene>
    <name evidence="2" type="ORF">AOG27_05085</name>
</gene>
<organism evidence="2 3">
    <name type="scientific">Pseudoalteromonas lipolytica</name>
    <dbReference type="NCBI Taxonomy" id="570156"/>
    <lineage>
        <taxon>Bacteria</taxon>
        <taxon>Pseudomonadati</taxon>
        <taxon>Pseudomonadota</taxon>
        <taxon>Gammaproteobacteria</taxon>
        <taxon>Alteromonadales</taxon>
        <taxon>Pseudoalteromonadaceae</taxon>
        <taxon>Pseudoalteromonas</taxon>
    </lineage>
</organism>
<protein>
    <submittedName>
        <fullName evidence="2">Alkylhydroperoxidase</fullName>
    </submittedName>
</protein>
<proteinExistence type="predicted"/>
<accession>A0A0P7EQW9</accession>
<dbReference type="RefSeq" id="WP_054551898.1">
    <property type="nucleotide sequence ID" value="NZ_LJTC01000002.1"/>
</dbReference>
<dbReference type="STRING" id="570156.AOG27_05085"/>
<dbReference type="SUPFAM" id="SSF69118">
    <property type="entry name" value="AhpD-like"/>
    <property type="match status" value="1"/>
</dbReference>
<comment type="caution">
    <text evidence="2">The sequence shown here is derived from an EMBL/GenBank/DDBJ whole genome shotgun (WGS) entry which is preliminary data.</text>
</comment>
<keyword evidence="2" id="KW-0560">Oxidoreductase</keyword>
<dbReference type="Proteomes" id="UP000050378">
    <property type="component" value="Unassembled WGS sequence"/>
</dbReference>
<dbReference type="EMBL" id="LJTC01000002">
    <property type="protein sequence ID" value="KPM85133.1"/>
    <property type="molecule type" value="Genomic_DNA"/>
</dbReference>